<organism evidence="10 11">
    <name type="scientific">Microbulbifer bruguierae</name>
    <dbReference type="NCBI Taxonomy" id="3029061"/>
    <lineage>
        <taxon>Bacteria</taxon>
        <taxon>Pseudomonadati</taxon>
        <taxon>Pseudomonadota</taxon>
        <taxon>Gammaproteobacteria</taxon>
        <taxon>Cellvibrionales</taxon>
        <taxon>Microbulbiferaceae</taxon>
        <taxon>Microbulbifer</taxon>
    </lineage>
</organism>
<evidence type="ECO:0000256" key="1">
    <source>
        <dbReference type="ARBA" id="ARBA00004984"/>
    </source>
</evidence>
<dbReference type="InterPro" id="IPR006680">
    <property type="entry name" value="Amidohydro-rel"/>
</dbReference>
<comment type="similarity">
    <text evidence="2 8">Belongs to the metallo-dependent hydrolases superfamily. ATZ/TRZ family.</text>
</comment>
<evidence type="ECO:0000256" key="8">
    <source>
        <dbReference type="RuleBase" id="RU366009"/>
    </source>
</evidence>
<dbReference type="Proteomes" id="UP001236500">
    <property type="component" value="Chromosome"/>
</dbReference>
<dbReference type="GO" id="GO:0008892">
    <property type="term" value="F:guanine deaminase activity"/>
    <property type="evidence" value="ECO:0007669"/>
    <property type="project" value="UniProtKB-EC"/>
</dbReference>
<keyword evidence="4 8" id="KW-0479">Metal-binding</keyword>
<dbReference type="Gene3D" id="3.20.20.140">
    <property type="entry name" value="Metal-dependent hydrolases"/>
    <property type="match status" value="1"/>
</dbReference>
<dbReference type="EMBL" id="CP118605">
    <property type="protein sequence ID" value="WGL15168.1"/>
    <property type="molecule type" value="Genomic_DNA"/>
</dbReference>
<evidence type="ECO:0000256" key="4">
    <source>
        <dbReference type="ARBA" id="ARBA00022723"/>
    </source>
</evidence>
<dbReference type="EC" id="3.5.4.3" evidence="3 7"/>
<dbReference type="PANTHER" id="PTHR11271">
    <property type="entry name" value="GUANINE DEAMINASE"/>
    <property type="match status" value="1"/>
</dbReference>
<evidence type="ECO:0000256" key="3">
    <source>
        <dbReference type="ARBA" id="ARBA00012781"/>
    </source>
</evidence>
<evidence type="ECO:0000259" key="9">
    <source>
        <dbReference type="Pfam" id="PF01979"/>
    </source>
</evidence>
<proteinExistence type="inferred from homology"/>
<evidence type="ECO:0000256" key="5">
    <source>
        <dbReference type="ARBA" id="ARBA00022801"/>
    </source>
</evidence>
<name>A0ABY8NCL9_9GAMM</name>
<evidence type="ECO:0000313" key="11">
    <source>
        <dbReference type="Proteomes" id="UP001236500"/>
    </source>
</evidence>
<dbReference type="InterPro" id="IPR014311">
    <property type="entry name" value="Guanine_deaminase"/>
</dbReference>
<dbReference type="NCBIfam" id="NF006679">
    <property type="entry name" value="PRK09228.1"/>
    <property type="match status" value="1"/>
</dbReference>
<dbReference type="SUPFAM" id="SSF51556">
    <property type="entry name" value="Metallo-dependent hydrolases"/>
    <property type="match status" value="1"/>
</dbReference>
<dbReference type="SUPFAM" id="SSF51338">
    <property type="entry name" value="Composite domain of metallo-dependent hydrolases"/>
    <property type="match status" value="1"/>
</dbReference>
<sequence length="461" mass="51616">MPQAYRASILHFLADPGTAKNARALAETYEYFADGLLLVDRGVVQAVGNAETLLPKLDKTVPVTVYENALLTPGFIDTHIHYPQTEMIAAHGEQLLEWLQSYTYPIESKFNDHCYASGIAERFLDELLRCGTTSALVFGTVHPQSVDAFFEACEQRDLRMICGKVMMDRNAPEYLTDTAESGYSESRALIHKWHNRGRLRYAVTPRFAPTSTGEQLSRAGELLQEFPDVYLHTHLAENPQEIDWVKQLFPEAEDYLDVYERAGLLGKRSVFAHCLHLGEREWQRLGATDSRIAFCPTSNLFLGSGLFPFSRARQQGIRVGLGTDVGGGSSFSILQTLNEAYKVLQLRGETLTPLQGFYLATLGGARVLDMDDVVGSFRPGREADFVVLDKACTPLLEFRMQQCRDLNEELFVLAMLGDDRAVRATYANGRLVHRRDLSDADLEPVHPAEFEEIAVETVAEI</sequence>
<keyword evidence="11" id="KW-1185">Reference proteome</keyword>
<dbReference type="Pfam" id="PF01979">
    <property type="entry name" value="Amidohydro_1"/>
    <property type="match status" value="1"/>
</dbReference>
<comment type="pathway">
    <text evidence="1 8">Purine metabolism; guanine degradation; xanthine from guanine: step 1/1.</text>
</comment>
<feature type="domain" description="Amidohydrolase-related" evidence="9">
    <location>
        <begin position="71"/>
        <end position="432"/>
    </location>
</feature>
<evidence type="ECO:0000256" key="2">
    <source>
        <dbReference type="ARBA" id="ARBA00006745"/>
    </source>
</evidence>
<dbReference type="InterPro" id="IPR051607">
    <property type="entry name" value="Metallo-dep_hydrolases"/>
</dbReference>
<dbReference type="Gene3D" id="2.30.40.10">
    <property type="entry name" value="Urease, subunit C, domain 1"/>
    <property type="match status" value="1"/>
</dbReference>
<comment type="cofactor">
    <cofactor evidence="8">
        <name>Zn(2+)</name>
        <dbReference type="ChEBI" id="CHEBI:29105"/>
    </cofactor>
    <text evidence="8">Binds 1 zinc ion per subunit.</text>
</comment>
<reference evidence="10 11" key="1">
    <citation type="submission" date="2023-02" db="EMBL/GenBank/DDBJ databases">
        <title>Description and genomic characterization of Microbulbifer bruguierae sp. nov., isolated from the sediment of mangrove plant Bruguiera sexangula.</title>
        <authorList>
            <person name="Long M."/>
        </authorList>
    </citation>
    <scope>NUCLEOTIDE SEQUENCE [LARGE SCALE GENOMIC DNA]</scope>
    <source>
        <strain evidence="10 11">H12</strain>
    </source>
</reference>
<comment type="function">
    <text evidence="8">Catalyzes the hydrolytic deamination of guanine, producing xanthine and ammonia.</text>
</comment>
<dbReference type="InterPro" id="IPR032466">
    <property type="entry name" value="Metal_Hydrolase"/>
</dbReference>
<dbReference type="PANTHER" id="PTHR11271:SF6">
    <property type="entry name" value="GUANINE DEAMINASE"/>
    <property type="match status" value="1"/>
</dbReference>
<dbReference type="NCBIfam" id="TIGR02967">
    <property type="entry name" value="guan_deamin"/>
    <property type="match status" value="1"/>
</dbReference>
<comment type="catalytic activity">
    <reaction evidence="8">
        <text>guanine + H2O + H(+) = xanthine + NH4(+)</text>
        <dbReference type="Rhea" id="RHEA:14665"/>
        <dbReference type="ChEBI" id="CHEBI:15377"/>
        <dbReference type="ChEBI" id="CHEBI:15378"/>
        <dbReference type="ChEBI" id="CHEBI:16235"/>
        <dbReference type="ChEBI" id="CHEBI:17712"/>
        <dbReference type="ChEBI" id="CHEBI:28938"/>
        <dbReference type="EC" id="3.5.4.3"/>
    </reaction>
</comment>
<accession>A0ABY8NCL9</accession>
<gene>
    <name evidence="10" type="primary">guaD</name>
    <name evidence="10" type="ORF">PVT68_10310</name>
</gene>
<dbReference type="CDD" id="cd01303">
    <property type="entry name" value="GDEase"/>
    <property type="match status" value="1"/>
</dbReference>
<dbReference type="InterPro" id="IPR011059">
    <property type="entry name" value="Metal-dep_hydrolase_composite"/>
</dbReference>
<protein>
    <recommendedName>
        <fullName evidence="3 7">Guanine deaminase</fullName>
        <shortName evidence="8">Guanase</shortName>
        <ecNumber evidence="3 7">3.5.4.3</ecNumber>
    </recommendedName>
    <alternativeName>
        <fullName evidence="8">Guanine aminohydrolase</fullName>
    </alternativeName>
</protein>
<evidence type="ECO:0000256" key="6">
    <source>
        <dbReference type="ARBA" id="ARBA00022833"/>
    </source>
</evidence>
<evidence type="ECO:0000313" key="10">
    <source>
        <dbReference type="EMBL" id="WGL15168.1"/>
    </source>
</evidence>
<dbReference type="RefSeq" id="WP_280317750.1">
    <property type="nucleotide sequence ID" value="NZ_CP118605.1"/>
</dbReference>
<keyword evidence="6 8" id="KW-0862">Zinc</keyword>
<keyword evidence="5 8" id="KW-0378">Hydrolase</keyword>
<evidence type="ECO:0000256" key="7">
    <source>
        <dbReference type="NCBIfam" id="TIGR02967"/>
    </source>
</evidence>